<evidence type="ECO:0000313" key="2">
    <source>
        <dbReference type="Proteomes" id="UP000287519"/>
    </source>
</evidence>
<keyword evidence="2" id="KW-1185">Reference proteome</keyword>
<name>A0A402CGM6_RHOWR</name>
<gene>
    <name evidence="1" type="ORF">Rhow_006897</name>
</gene>
<comment type="caution">
    <text evidence="1">The sequence shown here is derived from an EMBL/GenBank/DDBJ whole genome shotgun (WGS) entry which is preliminary data.</text>
</comment>
<protein>
    <submittedName>
        <fullName evidence="1">Uncharacterized protein</fullName>
    </submittedName>
</protein>
<dbReference type="EMBL" id="BHYM01000061">
    <property type="protein sequence ID" value="GCE42768.1"/>
    <property type="molecule type" value="Genomic_DNA"/>
</dbReference>
<proteinExistence type="predicted"/>
<accession>A0A402CGM6</accession>
<dbReference type="Proteomes" id="UP000287519">
    <property type="component" value="Unassembled WGS sequence"/>
</dbReference>
<dbReference type="AlphaFoldDB" id="A0A402CGM6"/>
<evidence type="ECO:0000313" key="1">
    <source>
        <dbReference type="EMBL" id="GCE42768.1"/>
    </source>
</evidence>
<reference evidence="1 2" key="1">
    <citation type="submission" date="2018-11" db="EMBL/GenBank/DDBJ databases">
        <title>Microbial catabolism of amino acid.</title>
        <authorList>
            <person name="Hibi M."/>
            <person name="Ogawa J."/>
        </authorList>
    </citation>
    <scope>NUCLEOTIDE SEQUENCE [LARGE SCALE GENOMIC DNA]</scope>
    <source>
        <strain evidence="1 2">C31-06</strain>
    </source>
</reference>
<sequence>MGLPPVPYRRAILSAAVSTDPLMRLWRISMMDRWTGSEYSSASAS</sequence>
<organism evidence="1 2">
    <name type="scientific">Rhodococcus wratislaviensis</name>
    <name type="common">Tsukamurella wratislaviensis</name>
    <dbReference type="NCBI Taxonomy" id="44752"/>
    <lineage>
        <taxon>Bacteria</taxon>
        <taxon>Bacillati</taxon>
        <taxon>Actinomycetota</taxon>
        <taxon>Actinomycetes</taxon>
        <taxon>Mycobacteriales</taxon>
        <taxon>Nocardiaceae</taxon>
        <taxon>Rhodococcus</taxon>
    </lineage>
</organism>